<feature type="compositionally biased region" description="Polar residues" evidence="8">
    <location>
        <begin position="67"/>
        <end position="79"/>
    </location>
</feature>
<dbReference type="InterPro" id="IPR050330">
    <property type="entry name" value="Bact_OuterMem_StrucFunc"/>
</dbReference>
<evidence type="ECO:0000256" key="5">
    <source>
        <dbReference type="ARBA" id="ARBA00022989"/>
    </source>
</evidence>
<sequence length="248" mass="27398">MARKRKSKNHDDHVDESWLIPYADLLTLLLALFVVLFASSSIDAEKMKQFASSFNEAFDGGTGVLDETSSVPPAVSNDSLPKGANTEEGNSPNEELSGLQQKVDEYISNSGLHDKLQTTLSDDGLKITILNDVFFTSGSAEVQQANYKVAQDISKLLVINPPKQIVIAGYTDNIPISNANFSSNWELSSMRALNFMKVLLENKKLNPQWFSVRGYGQYHPIASNNTSEGREKNRRVEILITPSSKPSE</sequence>
<evidence type="ECO:0000256" key="8">
    <source>
        <dbReference type="SAM" id="MobiDB-lite"/>
    </source>
</evidence>
<comment type="similarity">
    <text evidence="2">Belongs to the MotB family.</text>
</comment>
<name>A0A1I6BMR0_9BACI</name>
<feature type="region of interest" description="Disordered" evidence="8">
    <location>
        <begin position="65"/>
        <end position="96"/>
    </location>
</feature>
<feature type="compositionally biased region" description="Polar residues" evidence="8">
    <location>
        <begin position="87"/>
        <end position="96"/>
    </location>
</feature>
<accession>A0A1I6BMR0</accession>
<dbReference type="PANTHER" id="PTHR30329:SF21">
    <property type="entry name" value="LIPOPROTEIN YIAD-RELATED"/>
    <property type="match status" value="1"/>
</dbReference>
<dbReference type="Gene3D" id="3.30.1330.60">
    <property type="entry name" value="OmpA-like domain"/>
    <property type="match status" value="1"/>
</dbReference>
<dbReference type="PANTHER" id="PTHR30329">
    <property type="entry name" value="STATOR ELEMENT OF FLAGELLAR MOTOR COMPLEX"/>
    <property type="match status" value="1"/>
</dbReference>
<keyword evidence="6 7" id="KW-0472">Membrane</keyword>
<evidence type="ECO:0000256" key="3">
    <source>
        <dbReference type="ARBA" id="ARBA00022475"/>
    </source>
</evidence>
<dbReference type="NCBIfam" id="NF005831">
    <property type="entry name" value="PRK07734.1"/>
    <property type="match status" value="1"/>
</dbReference>
<dbReference type="GeneID" id="93712426"/>
<dbReference type="InterPro" id="IPR006665">
    <property type="entry name" value="OmpA-like"/>
</dbReference>
<comment type="subcellular location">
    <subcellularLocation>
        <location evidence="1">Cell membrane</location>
        <topology evidence="1">Single-pass membrane protein</topology>
    </subcellularLocation>
</comment>
<dbReference type="CDD" id="cd07185">
    <property type="entry name" value="OmpA_C-like"/>
    <property type="match status" value="1"/>
</dbReference>
<dbReference type="SUPFAM" id="SSF103088">
    <property type="entry name" value="OmpA-like"/>
    <property type="match status" value="1"/>
</dbReference>
<dbReference type="RefSeq" id="WP_061802422.1">
    <property type="nucleotide sequence ID" value="NZ_FOXX01000011.1"/>
</dbReference>
<dbReference type="Proteomes" id="UP000182762">
    <property type="component" value="Unassembled WGS sequence"/>
</dbReference>
<dbReference type="Pfam" id="PF13677">
    <property type="entry name" value="MotB_plug"/>
    <property type="match status" value="1"/>
</dbReference>
<dbReference type="Pfam" id="PF00691">
    <property type="entry name" value="OmpA"/>
    <property type="match status" value="1"/>
</dbReference>
<evidence type="ECO:0000256" key="2">
    <source>
        <dbReference type="ARBA" id="ARBA00008914"/>
    </source>
</evidence>
<evidence type="ECO:0000256" key="4">
    <source>
        <dbReference type="ARBA" id="ARBA00022692"/>
    </source>
</evidence>
<dbReference type="InterPro" id="IPR025713">
    <property type="entry name" value="MotB-like_N_dom"/>
</dbReference>
<reference evidence="10 11" key="1">
    <citation type="submission" date="2016-10" db="EMBL/GenBank/DDBJ databases">
        <authorList>
            <person name="Varghese N."/>
            <person name="Submissions S."/>
        </authorList>
    </citation>
    <scope>NUCLEOTIDE SEQUENCE [LARGE SCALE GENOMIC DNA]</scope>
    <source>
        <strain evidence="10 11">DSM 13796</strain>
    </source>
</reference>
<keyword evidence="5" id="KW-1133">Transmembrane helix</keyword>
<comment type="caution">
    <text evidence="10">The sequence shown here is derived from an EMBL/GenBank/DDBJ whole genome shotgun (WGS) entry which is preliminary data.</text>
</comment>
<dbReference type="InterPro" id="IPR036737">
    <property type="entry name" value="OmpA-like_sf"/>
</dbReference>
<gene>
    <name evidence="10" type="ORF">SAMN02745910_03851</name>
</gene>
<evidence type="ECO:0000256" key="1">
    <source>
        <dbReference type="ARBA" id="ARBA00004162"/>
    </source>
</evidence>
<keyword evidence="11" id="KW-1185">Reference proteome</keyword>
<evidence type="ECO:0000259" key="9">
    <source>
        <dbReference type="PROSITE" id="PS51123"/>
    </source>
</evidence>
<dbReference type="PROSITE" id="PS51123">
    <property type="entry name" value="OMPA_2"/>
    <property type="match status" value="1"/>
</dbReference>
<keyword evidence="4" id="KW-0812">Transmembrane</keyword>
<evidence type="ECO:0000313" key="10">
    <source>
        <dbReference type="EMBL" id="SFQ82174.1"/>
    </source>
</evidence>
<evidence type="ECO:0000256" key="6">
    <source>
        <dbReference type="ARBA" id="ARBA00023136"/>
    </source>
</evidence>
<evidence type="ECO:0000256" key="7">
    <source>
        <dbReference type="PROSITE-ProRule" id="PRU00473"/>
    </source>
</evidence>
<dbReference type="EMBL" id="FOXX01000011">
    <property type="protein sequence ID" value="SFQ82174.1"/>
    <property type="molecule type" value="Genomic_DNA"/>
</dbReference>
<organism evidence="10 11">
    <name type="scientific">Priestia endophytica DSM 13796</name>
    <dbReference type="NCBI Taxonomy" id="1121089"/>
    <lineage>
        <taxon>Bacteria</taxon>
        <taxon>Bacillati</taxon>
        <taxon>Bacillota</taxon>
        <taxon>Bacilli</taxon>
        <taxon>Bacillales</taxon>
        <taxon>Bacillaceae</taxon>
        <taxon>Priestia</taxon>
    </lineage>
</organism>
<evidence type="ECO:0000313" key="11">
    <source>
        <dbReference type="Proteomes" id="UP000182762"/>
    </source>
</evidence>
<keyword evidence="3" id="KW-1003">Cell membrane</keyword>
<proteinExistence type="inferred from homology"/>
<protein>
    <submittedName>
        <fullName evidence="10">Chemotaxis protein MotB</fullName>
    </submittedName>
</protein>
<feature type="domain" description="OmpA-like" evidence="9">
    <location>
        <begin position="122"/>
        <end position="244"/>
    </location>
</feature>